<dbReference type="OrthoDB" id="9790247at2"/>
<evidence type="ECO:0000259" key="2">
    <source>
        <dbReference type="Pfam" id="PF20419"/>
    </source>
</evidence>
<sequence length="933" mass="96582">MPAYKYGIASLLLLGALLISPAASAATYVVPAGPLPPGCSYDGTEVLCNGNLIFGNNDTINVSSPTTLRITGDFTFGNNFVVNEGGNTDDLNIIVEGNMNPSNNGIINANLTVEGSINSGNNTGFTGGLIVSGNLNLGNNSTVSGNIQVDGTLNTGNNITIDGNIDATNVNIGENNTVNGNIEAENVNINGGNSVINGDVDATNSVNNNGTINGDVDSPNVNDNGNITGDQCDQQQEIENEEDRGCSPEGNVEYFQLTHSGTALTCEAYPVTVTACADAGCTNQFAFTGTVDIAESTGGFAASTASFNNSSQTTVELDIPTVGNYQLVTQNPTGEIPASGVQCDSVNGCAITAVDTALRFTNEQSQVAGVSFSLGLEAIRTDTNTGACGAALQGNQNVQFALSCQNPGTCSNTTTYPQAALTINSNTVGTAATAVPVTFDSNGAGTLNVTYGDVGSIALSASTQAPTSATLSGNSAPFVVKPHAVGFTISSNPAAGLTSDFHLANVFASAGENFEVRLTALNFNGDATPNFGNENTAQTLALVNHSLLAPTGSGANSGTLANMNGFSASSNIAEYVNSSVNFNEVGVIQLEANVAGGDYLGAGGINGALNRTSEPVGRFIPAYFEVLSQTPVLVHAQDDFTYYGQPTEFGLNPQWELRAYSTAGALITNYRDLFYRLTSDGSTDGNRFDTTATSNLANVTASLNGTATLQVANQSTLGQPLEFQLVNLSMLFSKPQVPKLPAQADYNITVPASLMTDSDGVCIASQAAPGNCQDISLNNSLIGEAMDMTGTELLDGVVVLNDSYGVDGEPLPVDVIITAYTSVGGLEAYRVNTRDNSTPVTTAWLTNLACAGNTLNAQGNTTVSGGRTGNSFVVDGAATPCEALWQPNLNDLGVDYLRSWNSTSNAWEDPAATLYFGRFRGNDRIIFTREIGW</sequence>
<dbReference type="AlphaFoldDB" id="A0A1Y6ECQ9"/>
<dbReference type="RefSeq" id="WP_157984147.1">
    <property type="nucleotide sequence ID" value="NZ_FXWH01000001.1"/>
</dbReference>
<proteinExistence type="predicted"/>
<reference evidence="4" key="1">
    <citation type="submission" date="2017-04" db="EMBL/GenBank/DDBJ databases">
        <authorList>
            <person name="Varghese N."/>
            <person name="Submissions S."/>
        </authorList>
    </citation>
    <scope>NUCLEOTIDE SEQUENCE [LARGE SCALE GENOMIC DNA]</scope>
</reference>
<keyword evidence="1" id="KW-0732">Signal</keyword>
<dbReference type="Pfam" id="PF04519">
    <property type="entry name" value="Bactofilin"/>
    <property type="match status" value="1"/>
</dbReference>
<dbReference type="Proteomes" id="UP000194450">
    <property type="component" value="Unassembled WGS sequence"/>
</dbReference>
<name>A0A1Y6ECQ9_9GAMM</name>
<feature type="signal peptide" evidence="1">
    <location>
        <begin position="1"/>
        <end position="25"/>
    </location>
</feature>
<feature type="domain" description="DUF6701" evidence="2">
    <location>
        <begin position="343"/>
        <end position="931"/>
    </location>
</feature>
<dbReference type="InterPro" id="IPR007607">
    <property type="entry name" value="BacA/B"/>
</dbReference>
<accession>A0A1Y6ECQ9</accession>
<dbReference type="EMBL" id="FXWH01000001">
    <property type="protein sequence ID" value="SMQ60357.1"/>
    <property type="molecule type" value="Genomic_DNA"/>
</dbReference>
<protein>
    <submittedName>
        <fullName evidence="3">Protein CcmA, bactofilin family</fullName>
    </submittedName>
</protein>
<gene>
    <name evidence="3" type="ORF">SAMN06297229_0405</name>
</gene>
<organism evidence="3 4">
    <name type="scientific">Pseudidiomarina planktonica</name>
    <dbReference type="NCBI Taxonomy" id="1323738"/>
    <lineage>
        <taxon>Bacteria</taxon>
        <taxon>Pseudomonadati</taxon>
        <taxon>Pseudomonadota</taxon>
        <taxon>Gammaproteobacteria</taxon>
        <taxon>Alteromonadales</taxon>
        <taxon>Idiomarinaceae</taxon>
        <taxon>Pseudidiomarina</taxon>
    </lineage>
</organism>
<keyword evidence="4" id="KW-1185">Reference proteome</keyword>
<evidence type="ECO:0000313" key="3">
    <source>
        <dbReference type="EMBL" id="SMQ60357.1"/>
    </source>
</evidence>
<evidence type="ECO:0000313" key="4">
    <source>
        <dbReference type="Proteomes" id="UP000194450"/>
    </source>
</evidence>
<evidence type="ECO:0000256" key="1">
    <source>
        <dbReference type="SAM" id="SignalP"/>
    </source>
</evidence>
<feature type="chain" id="PRO_5012915682" evidence="1">
    <location>
        <begin position="26"/>
        <end position="933"/>
    </location>
</feature>
<dbReference type="Pfam" id="PF20419">
    <property type="entry name" value="DUF6701"/>
    <property type="match status" value="1"/>
</dbReference>
<dbReference type="InterPro" id="IPR046524">
    <property type="entry name" value="DUF6701"/>
</dbReference>